<sequence length="288" mass="32505">MPRRARRRAIPFEGDDEQYIKHLERLVLSVQPLLNFPISDATGSSASDIRFIEWQPSKLSPAPSPQLMKQLVAFIEGIPREDRWQEARVKTGIDTPYRNFQALKLILGHADPAIFHAEYEIAAPPSAPLGSVDLVARGCAYGRFIARCSHDQCFAESVVAFQHLVFYSFCVVMMRAGVSPETTNATMRRYTGKSQKDHTLEKYRNGAVWANRCIALLLENGWGHKSWEIFLLNSQTPAQIARFAAYDKDSYKAVAHRLGPANVPLWETGWIPYCLPCIVNYLTGYTIS</sequence>
<reference evidence="2" key="1">
    <citation type="journal article" date="2015" name="Genome Announc.">
        <title>Draft genome sequence of the fungus Penicillium brasilianum MG11.</title>
        <authorList>
            <person name="Horn F."/>
            <person name="Linde J."/>
            <person name="Mattern D.J."/>
            <person name="Walther G."/>
            <person name="Guthke R."/>
            <person name="Brakhage A.A."/>
            <person name="Valiante V."/>
        </authorList>
    </citation>
    <scope>NUCLEOTIDE SEQUENCE [LARGE SCALE GENOMIC DNA]</scope>
    <source>
        <strain evidence="2">MG11</strain>
    </source>
</reference>
<dbReference type="STRING" id="104259.A0A0F7U2T8"/>
<accession>A0A0F7U2T8</accession>
<dbReference type="Proteomes" id="UP000042958">
    <property type="component" value="Unassembled WGS sequence"/>
</dbReference>
<dbReference type="OrthoDB" id="3882355at2759"/>
<dbReference type="EMBL" id="CDHK01000018">
    <property type="protein sequence ID" value="CEJ62571.1"/>
    <property type="molecule type" value="Genomic_DNA"/>
</dbReference>
<gene>
    <name evidence="1" type="ORF">PMG11_11068</name>
</gene>
<dbReference type="AlphaFoldDB" id="A0A0F7U2T8"/>
<protein>
    <submittedName>
        <fullName evidence="1">Uncharacterized protein</fullName>
    </submittedName>
</protein>
<organism evidence="1 2">
    <name type="scientific">Penicillium brasilianum</name>
    <dbReference type="NCBI Taxonomy" id="104259"/>
    <lineage>
        <taxon>Eukaryota</taxon>
        <taxon>Fungi</taxon>
        <taxon>Dikarya</taxon>
        <taxon>Ascomycota</taxon>
        <taxon>Pezizomycotina</taxon>
        <taxon>Eurotiomycetes</taxon>
        <taxon>Eurotiomycetidae</taxon>
        <taxon>Eurotiales</taxon>
        <taxon>Aspergillaceae</taxon>
        <taxon>Penicillium</taxon>
    </lineage>
</organism>
<name>A0A0F7U2T8_PENBI</name>
<keyword evidence="2" id="KW-1185">Reference proteome</keyword>
<proteinExistence type="predicted"/>
<evidence type="ECO:0000313" key="1">
    <source>
        <dbReference type="EMBL" id="CEJ62571.1"/>
    </source>
</evidence>
<evidence type="ECO:0000313" key="2">
    <source>
        <dbReference type="Proteomes" id="UP000042958"/>
    </source>
</evidence>